<feature type="domain" description="Insecticide toxin TcdB middle/C-terminal" evidence="6">
    <location>
        <begin position="894"/>
        <end position="1030"/>
    </location>
</feature>
<dbReference type="InterPro" id="IPR018247">
    <property type="entry name" value="EF_Hand_1_Ca_BS"/>
</dbReference>
<gene>
    <name evidence="8" type="ORF">GCM10009850_035010</name>
</gene>
<dbReference type="NCBIfam" id="TIGR01643">
    <property type="entry name" value="YD_repeat_2x"/>
    <property type="match status" value="1"/>
</dbReference>
<comment type="subcellular location">
    <subcellularLocation>
        <location evidence="1">Secreted</location>
    </subcellularLocation>
</comment>
<organism evidence="8 9">
    <name type="scientific">Nonomuraea monospora</name>
    <dbReference type="NCBI Taxonomy" id="568818"/>
    <lineage>
        <taxon>Bacteria</taxon>
        <taxon>Bacillati</taxon>
        <taxon>Actinomycetota</taxon>
        <taxon>Actinomycetes</taxon>
        <taxon>Streptosporangiales</taxon>
        <taxon>Streptosporangiaceae</taxon>
        <taxon>Nonomuraea</taxon>
    </lineage>
</organism>
<dbReference type="InterPro" id="IPR050708">
    <property type="entry name" value="T6SS_VgrG/RHS"/>
</dbReference>
<dbReference type="InterPro" id="IPR022045">
    <property type="entry name" value="TcdB_toxin_mid/N"/>
</dbReference>
<keyword evidence="2" id="KW-0964">Secreted</keyword>
<dbReference type="Pfam" id="PF13517">
    <property type="entry name" value="FG-GAP_3"/>
    <property type="match status" value="1"/>
</dbReference>
<dbReference type="InterPro" id="IPR006530">
    <property type="entry name" value="YD"/>
</dbReference>
<evidence type="ECO:0000259" key="6">
    <source>
        <dbReference type="Pfam" id="PF12255"/>
    </source>
</evidence>
<dbReference type="PROSITE" id="PS00018">
    <property type="entry name" value="EF_HAND_1"/>
    <property type="match status" value="1"/>
</dbReference>
<dbReference type="InterPro" id="IPR022044">
    <property type="entry name" value="TcdB_toxin_mid/C"/>
</dbReference>
<comment type="caution">
    <text evidence="8">The sequence shown here is derived from an EMBL/GenBank/DDBJ whole genome shotgun (WGS) entry which is preliminary data.</text>
</comment>
<evidence type="ECO:0000256" key="2">
    <source>
        <dbReference type="ARBA" id="ARBA00022525"/>
    </source>
</evidence>
<dbReference type="EMBL" id="BAAAQX010000008">
    <property type="protein sequence ID" value="GAA2208043.1"/>
    <property type="molecule type" value="Genomic_DNA"/>
</dbReference>
<dbReference type="Gene3D" id="2.180.10.10">
    <property type="entry name" value="RHS repeat-associated core"/>
    <property type="match status" value="1"/>
</dbReference>
<dbReference type="Pfam" id="PF03534">
    <property type="entry name" value="SpvB"/>
    <property type="match status" value="1"/>
</dbReference>
<dbReference type="PANTHER" id="PTHR32305">
    <property type="match status" value="1"/>
</dbReference>
<dbReference type="InterPro" id="IPR013517">
    <property type="entry name" value="FG-GAP"/>
</dbReference>
<evidence type="ECO:0000313" key="9">
    <source>
        <dbReference type="Proteomes" id="UP001499843"/>
    </source>
</evidence>
<accession>A0ABN3CF73</accession>
<dbReference type="Pfam" id="PF12255">
    <property type="entry name" value="TcdB_toxin_midC"/>
    <property type="match status" value="1"/>
</dbReference>
<name>A0ABN3CF73_9ACTN</name>
<reference evidence="8 9" key="1">
    <citation type="journal article" date="2019" name="Int. J. Syst. Evol. Microbiol.">
        <title>The Global Catalogue of Microorganisms (GCM) 10K type strain sequencing project: providing services to taxonomists for standard genome sequencing and annotation.</title>
        <authorList>
            <consortium name="The Broad Institute Genomics Platform"/>
            <consortium name="The Broad Institute Genome Sequencing Center for Infectious Disease"/>
            <person name="Wu L."/>
            <person name="Ma J."/>
        </authorList>
    </citation>
    <scope>NUCLEOTIDE SEQUENCE [LARGE SCALE GENOMIC DNA]</scope>
    <source>
        <strain evidence="8 9">JCM 16114</strain>
    </source>
</reference>
<evidence type="ECO:0000256" key="4">
    <source>
        <dbReference type="ARBA" id="ARBA00023026"/>
    </source>
</evidence>
<dbReference type="InterPro" id="IPR028994">
    <property type="entry name" value="Integrin_alpha_N"/>
</dbReference>
<dbReference type="SUPFAM" id="SSF69318">
    <property type="entry name" value="Integrin alpha N-terminal domain"/>
    <property type="match status" value="1"/>
</dbReference>
<feature type="domain" description="Insecticide toxin TcdB middle/N-terminal" evidence="7">
    <location>
        <begin position="677"/>
        <end position="845"/>
    </location>
</feature>
<evidence type="ECO:0000313" key="8">
    <source>
        <dbReference type="EMBL" id="GAA2208043.1"/>
    </source>
</evidence>
<dbReference type="InterPro" id="IPR003284">
    <property type="entry name" value="Sal_SpvB"/>
</dbReference>
<evidence type="ECO:0000259" key="7">
    <source>
        <dbReference type="Pfam" id="PF12256"/>
    </source>
</evidence>
<proteinExistence type="predicted"/>
<feature type="region of interest" description="Disordered" evidence="5">
    <location>
        <begin position="1"/>
        <end position="36"/>
    </location>
</feature>
<dbReference type="NCBIfam" id="TIGR03696">
    <property type="entry name" value="Rhs_assc_core"/>
    <property type="match status" value="1"/>
</dbReference>
<dbReference type="InterPro" id="IPR022385">
    <property type="entry name" value="Rhs_assc_core"/>
</dbReference>
<dbReference type="PRINTS" id="PR01341">
    <property type="entry name" value="SALSPVBPROT"/>
</dbReference>
<dbReference type="PANTHER" id="PTHR32305:SF15">
    <property type="entry name" value="PROTEIN RHSA-RELATED"/>
    <property type="match status" value="1"/>
</dbReference>
<evidence type="ECO:0000256" key="3">
    <source>
        <dbReference type="ARBA" id="ARBA00022729"/>
    </source>
</evidence>
<sequence>MMRASALGGPLMDNSDFRPTPDSMAQTPPGSGFRAPAINLPKGGGAIRGIGEKFAANPATGTGSLSIPVPVSPGRSGFTPALALSYDSGHGNSVFGLGWRLEVPAVTRKTDRGVPRYRNEPGDIFLAPGGEDLVPVHERRDGRWQPHVTHRTAGGHEYEIVRYRPRVEEACTRTERWTDVATGETHWRTITRDGITALYGRTADSRIADPRDPGRVFSWLVCETYDGRGNATSYTYKAEDAVGIDRHAPHERHRTDRDRSANRYLKRVRYANRSPLHPGPAPLDADAVDWLLEILLDYGEHDEQRPTGAEERPWRCRADPFSSYRSGFEIRTYRLCRRVVMLHHFADENGPDGPVLSLDLDHRAGNPAAGLTMLTAVTHRGYRDDPKDGLVTRSLPPLELEYSTSRIDDRVRTLDAASTQNLPAGLATPGSRWVDLVGEGLSGVLSEQADAWFYKENLGGARLGPQRLVRRRPQTAALTSGRQDLFDLDGNGLLDLVELGGTNSGFSERTADGDWTPWRPFVGRPAVDFRDPRVRLVDLSGDGRADVLILGDEAFTWYPSLGKQGFGAPGRATPVRFADSAESLHLADLSGDGLADLVRVRNGEVCYWPSLGHGRFGARVVMDAAPWFDEPGQFDPQRVRLADVDGSGPSDLIYLHRDGIRLYTNRSGNGWAPAHELPVRFPRIDSAVQVAVLDLLGTGTACLVWSSPLPGDAGIPLRYVDLMRDGKPHLLTVVRNNIGVRTTVSYAPSTKFALADKAAGRPWRTRAPFPVHVVEHVETCDLIAHSRYTTRYAYHEIFFDGVERESGGFALVDRWDTDEIGALAADDADQLCLPPVLTRSWFHTGALTDPGWLTHQYADRYHATEPLPADPPVTARIGDRLEPVTLTADEQRQAARALRGRLLRQEVYAQDGGPLQGLPYSVTTQLHAVELRQPARGTDPGDEAWQPAVFAVYRAHTREEHHERLRVPDPRVHDEVVLEVDEYLNVRRTVAVAHPRRHPDDDPVLADEDRAAQARTRVVLTEYRFTNAVDRPDHYRTPLAAETVTYEITGLALTAAGTSTQALRAALAGPLADVPPGDREAVPPVPARRLVEQERSTFRRDDLGGPLPFGKVEALALPWESYRLAFTADLLDDVYGGRVDGSILAAAGYVCHDDAWWALSGRVEYAPAEEDDPAAYAAAHFYLPQRFRDPFGAVTTLQHDRYDLLVLATRDAVGNLVSAGDRDGDEVVTNGNDYRVLQPRLVCDANGNVTEVGYDALGRVTATVVGGKAGAFTGDNLDRIALDPAPEILAAFLAEPADAAGNPSAAARELLGDATSRILYDPDAFHRSPPDAPVTVTLSRDRHVGDIPPGEVPTVQQVFTYSDGFARDVQHKALAEPDDDGNARWVGSGWSVFNNKGLPVRRFEAYFAARHRFECSRTAGVSTVLFYDPLGRPVATLHPDGSYDKRVFDPWRLVVWDRNDTVTLDPETDPDVAPYTGRYLAGLRKAGTPWRTWHARRADGELGPDESRAAEQTALHVETPVRSWSDPLGRTFLTVLHNRTPRPDGPVDELQYTRLLLDVQGHTLEVRDPLRRQITVLQYDLRGMLIGRAGIDSGAGASLPDALGAPSLSWNARGYRFRTEYDPLHRPLRSWLTEPGIGGERLHHQTEYGEGAPDAVARNLRTQIYRQFDAAGVVIHAEYDTQGNLARAERRLTAGVDEIPDWSRDVPLDDENLTGTTWYDALNRPREVTTPDGSRVTPAYSVAGLLHSLGTHLPDAPQAAAGSVAIVTAMAYNARGQRIRVEHGNGTTTSYEYDPETFRLRRTLTMRGRDRIQDLRQVYDPEGNVTACRDETQQRLFFRNRVVDPGGEYVYDALYRLVQATGREHLGQVAAGAHPHDRLAMARYTEHYSYDAVGNLTRMRHVGADPAAPGWTRDYRYDEPSLLEPGWPGNRLAATVTGPRTETFEHDAQGNITSMPGIRFLSWDPEDRLRLASRGPDPSPEAAVMAYDPAGTRIRKAVTHGGHVVRERVYLGPFERYREYNTAGGVTLERTTLHVLDDQRRVAMVDTRTLGHDQGSARRVRHQLTDHLGSATVELDEQARLISHEEYHPYGTSAYYAATPATEVPKRYRYTGRERDLETGLEYHGARYYAPWLGRWTSTDPSGPGDALSPYVYVRANPLRLVDPDGRQGSPPPQLFGNWRYGSKVTGRALLGHNVQIDHPIQVAARIAQRTPPGGPSLYSRAVSTGAGELGVLLETGKGRFHTVLGGFQKQITAAVRSGALASESDLVAATMNAYEQTAQITGTTFNKLARDTAILSNQAAVHRKLADTVAELQALGPSTASQASAAVAGAEQTVAAAAPAATTAVKAGAEVGSKAGLLAKAVGGAGRLLTATAPALRVLGKVAGPLALAAGIHEAATATNTAERANAAVNVTSGVLGLSTNPVTGIAAGSIVAGGFVGGKVEQAVTGYTGSRAAGVGAGTLAGAATGAAIGAVVGSIVPGVGTAIGAGVGAAAGAIGGFVKSYWSSNQVPLFAGIPRIVGGG</sequence>
<keyword evidence="9" id="KW-1185">Reference proteome</keyword>
<dbReference type="Pfam" id="PF12256">
    <property type="entry name" value="TcdB_toxin_midN"/>
    <property type="match status" value="1"/>
</dbReference>
<evidence type="ECO:0000256" key="1">
    <source>
        <dbReference type="ARBA" id="ARBA00004613"/>
    </source>
</evidence>
<keyword evidence="4" id="KW-0843">Virulence</keyword>
<dbReference type="Proteomes" id="UP001499843">
    <property type="component" value="Unassembled WGS sequence"/>
</dbReference>
<protein>
    <submittedName>
        <fullName evidence="8">Uncharacterized protein</fullName>
    </submittedName>
</protein>
<keyword evidence="3" id="KW-0732">Signal</keyword>
<evidence type="ECO:0000256" key="5">
    <source>
        <dbReference type="SAM" id="MobiDB-lite"/>
    </source>
</evidence>